<evidence type="ECO:0000313" key="1">
    <source>
        <dbReference type="EMBL" id="WGV25864.1"/>
    </source>
</evidence>
<organism evidence="1 2">
    <name type="scientific">Halotia branconii CENA392</name>
    <dbReference type="NCBI Taxonomy" id="1539056"/>
    <lineage>
        <taxon>Bacteria</taxon>
        <taxon>Bacillati</taxon>
        <taxon>Cyanobacteriota</taxon>
        <taxon>Cyanophyceae</taxon>
        <taxon>Nostocales</taxon>
        <taxon>Nodulariaceae</taxon>
        <taxon>Halotia</taxon>
    </lineage>
</organism>
<proteinExistence type="predicted"/>
<accession>A0AAJ6NSE2</accession>
<dbReference type="EMBL" id="CP124543">
    <property type="protein sequence ID" value="WGV25864.1"/>
    <property type="molecule type" value="Genomic_DNA"/>
</dbReference>
<sequence>MTNLPEIKAAIKQLPENNIRQLAVWLQDYLDEMWDQQIADDLASGRLNNLIAIAEADIAANRVRDLDEVFHNG</sequence>
<evidence type="ECO:0000313" key="2">
    <source>
        <dbReference type="Proteomes" id="UP001223520"/>
    </source>
</evidence>
<dbReference type="KEGG" id="hbq:QI031_29825"/>
<dbReference type="Proteomes" id="UP001223520">
    <property type="component" value="Chromosome"/>
</dbReference>
<dbReference type="RefSeq" id="WP_281483151.1">
    <property type="nucleotide sequence ID" value="NZ_CP124543.1"/>
</dbReference>
<dbReference type="AlphaFoldDB" id="A0AAJ6NSE2"/>
<name>A0AAJ6NSE2_9CYAN</name>
<gene>
    <name evidence="1" type="ORF">QI031_29825</name>
</gene>
<keyword evidence="2" id="KW-1185">Reference proteome</keyword>
<reference evidence="1 2" key="1">
    <citation type="journal article" date="2023" name="Limnol Oceanogr Lett">
        <title>Environmental adaptations by the intertidal Antarctic cyanobacterium Halotia branconii CENA392 as revealed using long-read genome sequencing.</title>
        <authorList>
            <person name="Dextro R.B."/>
            <person name="Delbaje E."/>
            <person name="Freitas P.N.N."/>
            <person name="Geraldes V."/>
            <person name="Pinto E."/>
            <person name="Long P.F."/>
            <person name="Fiore M.F."/>
        </authorList>
    </citation>
    <scope>NUCLEOTIDE SEQUENCE [LARGE SCALE GENOMIC DNA]</scope>
    <source>
        <strain evidence="1 2">CENA392</strain>
    </source>
</reference>
<protein>
    <submittedName>
        <fullName evidence="1">Uncharacterized protein</fullName>
    </submittedName>
</protein>